<keyword evidence="4" id="KW-0418">Kinase</keyword>
<keyword evidence="5 6" id="KW-0067">ATP-binding</keyword>
<feature type="binding site" evidence="6">
    <location>
        <position position="57"/>
    </location>
    <ligand>
        <name>ATP</name>
        <dbReference type="ChEBI" id="CHEBI:30616"/>
    </ligand>
</feature>
<dbReference type="InterPro" id="IPR008271">
    <property type="entry name" value="Ser/Thr_kinase_AS"/>
</dbReference>
<dbReference type="InterPro" id="IPR001245">
    <property type="entry name" value="Ser-Thr/Tyr_kinase_cat_dom"/>
</dbReference>
<feature type="binding site" evidence="6">
    <location>
        <position position="502"/>
    </location>
    <ligand>
        <name>ATP</name>
        <dbReference type="ChEBI" id="CHEBI:30616"/>
    </ligand>
</feature>
<dbReference type="Gene3D" id="3.30.200.20">
    <property type="entry name" value="Phosphorylase Kinase, domain 1"/>
    <property type="match status" value="2"/>
</dbReference>
<evidence type="ECO:0000256" key="1">
    <source>
        <dbReference type="ARBA" id="ARBA00022527"/>
    </source>
</evidence>
<dbReference type="AlphaFoldDB" id="A0AAP0GYQ8"/>
<dbReference type="GO" id="GO:0004674">
    <property type="term" value="F:protein serine/threonine kinase activity"/>
    <property type="evidence" value="ECO:0007669"/>
    <property type="project" value="UniProtKB-KW"/>
</dbReference>
<keyword evidence="1" id="KW-0723">Serine/threonine-protein kinase</keyword>
<evidence type="ECO:0000259" key="8">
    <source>
        <dbReference type="PROSITE" id="PS50011"/>
    </source>
</evidence>
<feature type="region of interest" description="Disordered" evidence="7">
    <location>
        <begin position="369"/>
        <end position="421"/>
    </location>
</feature>
<comment type="caution">
    <text evidence="9">The sequence shown here is derived from an EMBL/GenBank/DDBJ whole genome shotgun (WGS) entry which is preliminary data.</text>
</comment>
<dbReference type="PROSITE" id="PS00107">
    <property type="entry name" value="PROTEIN_KINASE_ATP"/>
    <property type="match status" value="2"/>
</dbReference>
<dbReference type="Proteomes" id="UP001408789">
    <property type="component" value="Unassembled WGS sequence"/>
</dbReference>
<dbReference type="FunFam" id="1.10.510.10:FF:000084">
    <property type="entry name" value="Wall-associated receptor kinase 2"/>
    <property type="match status" value="1"/>
</dbReference>
<feature type="compositionally biased region" description="Basic and acidic residues" evidence="7">
    <location>
        <begin position="405"/>
        <end position="421"/>
    </location>
</feature>
<dbReference type="GO" id="GO:0005524">
    <property type="term" value="F:ATP binding"/>
    <property type="evidence" value="ECO:0007669"/>
    <property type="project" value="UniProtKB-UniRule"/>
</dbReference>
<dbReference type="GO" id="GO:0009506">
    <property type="term" value="C:plasmodesma"/>
    <property type="evidence" value="ECO:0007669"/>
    <property type="project" value="TreeGrafter"/>
</dbReference>
<evidence type="ECO:0000313" key="10">
    <source>
        <dbReference type="Proteomes" id="UP001408789"/>
    </source>
</evidence>
<protein>
    <recommendedName>
        <fullName evidence="8">Protein kinase domain-containing protein</fullName>
    </recommendedName>
</protein>
<dbReference type="Gene3D" id="1.10.510.10">
    <property type="entry name" value="Transferase(Phosphotransferase) domain 1"/>
    <property type="match status" value="1"/>
</dbReference>
<feature type="compositionally biased region" description="Basic and acidic residues" evidence="7">
    <location>
        <begin position="375"/>
        <end position="394"/>
    </location>
</feature>
<gene>
    <name evidence="9" type="ORF">SSX86_015250</name>
</gene>
<dbReference type="EMBL" id="JBCNJP010000016">
    <property type="protein sequence ID" value="KAK9065849.1"/>
    <property type="molecule type" value="Genomic_DNA"/>
</dbReference>
<dbReference type="CDD" id="cd14066">
    <property type="entry name" value="STKc_IRAK"/>
    <property type="match status" value="1"/>
</dbReference>
<proteinExistence type="predicted"/>
<evidence type="ECO:0000256" key="5">
    <source>
        <dbReference type="ARBA" id="ARBA00022840"/>
    </source>
</evidence>
<evidence type="ECO:0000256" key="4">
    <source>
        <dbReference type="ARBA" id="ARBA00022777"/>
    </source>
</evidence>
<dbReference type="PROSITE" id="PS50011">
    <property type="entry name" value="PROTEIN_KINASE_DOM"/>
    <property type="match status" value="1"/>
</dbReference>
<organism evidence="9 10">
    <name type="scientific">Deinandra increscens subsp. villosa</name>
    <dbReference type="NCBI Taxonomy" id="3103831"/>
    <lineage>
        <taxon>Eukaryota</taxon>
        <taxon>Viridiplantae</taxon>
        <taxon>Streptophyta</taxon>
        <taxon>Embryophyta</taxon>
        <taxon>Tracheophyta</taxon>
        <taxon>Spermatophyta</taxon>
        <taxon>Magnoliopsida</taxon>
        <taxon>eudicotyledons</taxon>
        <taxon>Gunneridae</taxon>
        <taxon>Pentapetalae</taxon>
        <taxon>asterids</taxon>
        <taxon>campanulids</taxon>
        <taxon>Asterales</taxon>
        <taxon>Asteraceae</taxon>
        <taxon>Asteroideae</taxon>
        <taxon>Heliantheae alliance</taxon>
        <taxon>Madieae</taxon>
        <taxon>Madiinae</taxon>
        <taxon>Deinandra</taxon>
    </lineage>
</organism>
<evidence type="ECO:0000256" key="2">
    <source>
        <dbReference type="ARBA" id="ARBA00022679"/>
    </source>
</evidence>
<dbReference type="InterPro" id="IPR017441">
    <property type="entry name" value="Protein_kinase_ATP_BS"/>
</dbReference>
<dbReference type="InterPro" id="IPR045272">
    <property type="entry name" value="ANXUR1/2-like"/>
</dbReference>
<dbReference type="PROSITE" id="PS00108">
    <property type="entry name" value="PROTEIN_KINASE_ST"/>
    <property type="match status" value="1"/>
</dbReference>
<dbReference type="GO" id="GO:0004714">
    <property type="term" value="F:transmembrane receptor protein tyrosine kinase activity"/>
    <property type="evidence" value="ECO:0007669"/>
    <property type="project" value="InterPro"/>
</dbReference>
<dbReference type="SUPFAM" id="SSF56112">
    <property type="entry name" value="Protein kinase-like (PK-like)"/>
    <property type="match status" value="1"/>
</dbReference>
<sequence length="529" mass="59210">MSSLPYPQTFRQFSLDEILSVTQNFDDALVVGEGGFGKVYKATINVENGATCIVAIKRLDHESSQGAPEFWAEIEMLTKLRHCNLVSLIGYCNDKPEMVLIYEFMPHGTLAGHLHKYGTSMSWVQRLNISIGAARGLHYLHTGIDTQHGVIHRDVKSSNILLDENYAAKISDFGLSKIGPINASRGTYVNTNIRGTFGYLDPEYFLTGRLTRKSDVFAFGVVLFELLCGRAALDDSVDEDECSLAKWAHESIEEGKMYEIIDSNIKSQISPKCLKVFVQNADHCLASESKKRPTMAEILVSLELSLTLQNKFDNRKKSDAGIMSVARIFKWPFISSEVNSGIYTHIHILCLSHESIRLRPFISSEVNSAQSDSKLSTDNEDTIKHSSSSKENRLNHVAAQNDSKLPTDNEDTIKHSSSSKENRLNHVADNINNAFSSKDHSDDDDAEILKEFSFDDIRRATRNFSHDRRLGGGEFGGVFEGLIEDTNTSSLSVDGILRIAVKRFYNSTSELQRIENRVSFDDGTDWQKT</sequence>
<accession>A0AAP0GYQ8</accession>
<dbReference type="PANTHER" id="PTHR27003">
    <property type="entry name" value="OS07G0166700 PROTEIN"/>
    <property type="match status" value="1"/>
</dbReference>
<keyword evidence="10" id="KW-1185">Reference proteome</keyword>
<feature type="domain" description="Protein kinase" evidence="8">
    <location>
        <begin position="25"/>
        <end position="306"/>
    </location>
</feature>
<dbReference type="InterPro" id="IPR011009">
    <property type="entry name" value="Kinase-like_dom_sf"/>
</dbReference>
<dbReference type="Pfam" id="PF07714">
    <property type="entry name" value="PK_Tyr_Ser-Thr"/>
    <property type="match status" value="1"/>
</dbReference>
<keyword evidence="2" id="KW-0808">Transferase</keyword>
<dbReference type="InterPro" id="IPR000719">
    <property type="entry name" value="Prot_kinase_dom"/>
</dbReference>
<reference evidence="9 10" key="1">
    <citation type="submission" date="2024-04" db="EMBL/GenBank/DDBJ databases">
        <title>The reference genome of an endangered Asteraceae, Deinandra increscens subsp. villosa, native to the Central Coast of California.</title>
        <authorList>
            <person name="Guilliams M."/>
            <person name="Hasenstab-Lehman K."/>
            <person name="Meyer R."/>
            <person name="Mcevoy S."/>
        </authorList>
    </citation>
    <scope>NUCLEOTIDE SEQUENCE [LARGE SCALE GENOMIC DNA]</scope>
    <source>
        <tissue evidence="9">Leaf</tissue>
    </source>
</reference>
<evidence type="ECO:0000313" key="9">
    <source>
        <dbReference type="EMBL" id="KAK9065849.1"/>
    </source>
</evidence>
<dbReference type="SMART" id="SM00220">
    <property type="entry name" value="S_TKc"/>
    <property type="match status" value="1"/>
</dbReference>
<dbReference type="PANTHER" id="PTHR27003:SF408">
    <property type="entry name" value="PROTEIN KINASE DOMAIN-CONTAINING PROTEIN"/>
    <property type="match status" value="1"/>
</dbReference>
<dbReference type="FunFam" id="3.30.200.20:FF:000039">
    <property type="entry name" value="receptor-like protein kinase FERONIA"/>
    <property type="match status" value="1"/>
</dbReference>
<evidence type="ECO:0000256" key="6">
    <source>
        <dbReference type="PROSITE-ProRule" id="PRU10141"/>
    </source>
</evidence>
<evidence type="ECO:0000256" key="7">
    <source>
        <dbReference type="SAM" id="MobiDB-lite"/>
    </source>
</evidence>
<keyword evidence="3 6" id="KW-0547">Nucleotide-binding</keyword>
<evidence type="ECO:0000256" key="3">
    <source>
        <dbReference type="ARBA" id="ARBA00022741"/>
    </source>
</evidence>
<name>A0AAP0GYQ8_9ASTR</name>
<dbReference type="GO" id="GO:0005886">
    <property type="term" value="C:plasma membrane"/>
    <property type="evidence" value="ECO:0007669"/>
    <property type="project" value="TreeGrafter"/>
</dbReference>